<name>A0ABV7YQ40_9ACTN</name>
<evidence type="ECO:0000313" key="7">
    <source>
        <dbReference type="EMBL" id="MFC3766285.1"/>
    </source>
</evidence>
<evidence type="ECO:0000313" key="8">
    <source>
        <dbReference type="Proteomes" id="UP001595699"/>
    </source>
</evidence>
<dbReference type="InterPro" id="IPR010982">
    <property type="entry name" value="Lambda_DNA-bd_dom_sf"/>
</dbReference>
<dbReference type="InterPro" id="IPR046335">
    <property type="entry name" value="LacI/GalR-like_sensor"/>
</dbReference>
<feature type="region of interest" description="Disordered" evidence="4">
    <location>
        <begin position="1"/>
        <end position="27"/>
    </location>
</feature>
<dbReference type="SMART" id="SM00354">
    <property type="entry name" value="HTH_LACI"/>
    <property type="match status" value="1"/>
</dbReference>
<dbReference type="PANTHER" id="PTHR30146">
    <property type="entry name" value="LACI-RELATED TRANSCRIPTIONAL REPRESSOR"/>
    <property type="match status" value="1"/>
</dbReference>
<dbReference type="EMBL" id="JBHRZH010000051">
    <property type="protein sequence ID" value="MFC3766285.1"/>
    <property type="molecule type" value="Genomic_DNA"/>
</dbReference>
<dbReference type="InterPro" id="IPR000843">
    <property type="entry name" value="HTH_LacI"/>
</dbReference>
<dbReference type="Gene3D" id="1.10.260.40">
    <property type="entry name" value="lambda repressor-like DNA-binding domains"/>
    <property type="match status" value="1"/>
</dbReference>
<dbReference type="Proteomes" id="UP001595699">
    <property type="component" value="Unassembled WGS sequence"/>
</dbReference>
<dbReference type="CDD" id="cd01392">
    <property type="entry name" value="HTH_LacI"/>
    <property type="match status" value="1"/>
</dbReference>
<feature type="domain" description="HTH lacI-type" evidence="5">
    <location>
        <begin position="1"/>
        <end position="50"/>
    </location>
</feature>
<dbReference type="InterPro" id="IPR028082">
    <property type="entry name" value="Peripla_BP_I"/>
</dbReference>
<accession>A0ABV7YQ40</accession>
<keyword evidence="2 7" id="KW-0238">DNA-binding</keyword>
<dbReference type="Pfam" id="PF00356">
    <property type="entry name" value="LacI"/>
    <property type="match status" value="1"/>
</dbReference>
<dbReference type="PROSITE" id="PS50932">
    <property type="entry name" value="HTH_LACI_2"/>
    <property type="match status" value="1"/>
</dbReference>
<dbReference type="PANTHER" id="PTHR30146:SF153">
    <property type="entry name" value="LACTOSE OPERON REPRESSOR"/>
    <property type="match status" value="1"/>
</dbReference>
<proteinExistence type="predicted"/>
<dbReference type="Pfam" id="PF13377">
    <property type="entry name" value="Peripla_BP_3"/>
    <property type="match status" value="1"/>
</dbReference>
<feature type="compositionally biased region" description="Polar residues" evidence="4">
    <location>
        <begin position="8"/>
        <end position="17"/>
    </location>
</feature>
<dbReference type="SUPFAM" id="SSF47413">
    <property type="entry name" value="lambda repressor-like DNA-binding domains"/>
    <property type="match status" value="1"/>
</dbReference>
<comment type="caution">
    <text evidence="7">The sequence shown here is derived from an EMBL/GenBank/DDBJ whole genome shotgun (WGS) entry which is preliminary data.</text>
</comment>
<dbReference type="Gene3D" id="3.40.50.2300">
    <property type="match status" value="2"/>
</dbReference>
<dbReference type="SUPFAM" id="SSF53822">
    <property type="entry name" value="Periplasmic binding protein-like I"/>
    <property type="match status" value="1"/>
</dbReference>
<reference evidence="8" key="1">
    <citation type="journal article" date="2019" name="Int. J. Syst. Evol. Microbiol.">
        <title>The Global Catalogue of Microorganisms (GCM) 10K type strain sequencing project: providing services to taxonomists for standard genome sequencing and annotation.</title>
        <authorList>
            <consortium name="The Broad Institute Genomics Platform"/>
            <consortium name="The Broad Institute Genome Sequencing Center for Infectious Disease"/>
            <person name="Wu L."/>
            <person name="Ma J."/>
        </authorList>
    </citation>
    <scope>NUCLEOTIDE SEQUENCE [LARGE SCALE GENOMIC DNA]</scope>
    <source>
        <strain evidence="8">CGMCC 4.7241</strain>
    </source>
</reference>
<evidence type="ECO:0000256" key="2">
    <source>
        <dbReference type="ARBA" id="ARBA00023125"/>
    </source>
</evidence>
<gene>
    <name evidence="7" type="ORF">ACFOUW_36035</name>
</gene>
<keyword evidence="1" id="KW-0805">Transcription regulation</keyword>
<evidence type="ECO:0000259" key="5">
    <source>
        <dbReference type="PROSITE" id="PS50932"/>
    </source>
</evidence>
<dbReference type="PROSITE" id="PS50943">
    <property type="entry name" value="HTH_CROC1"/>
    <property type="match status" value="1"/>
</dbReference>
<organism evidence="7 8">
    <name type="scientific">Tenggerimyces flavus</name>
    <dbReference type="NCBI Taxonomy" id="1708749"/>
    <lineage>
        <taxon>Bacteria</taxon>
        <taxon>Bacillati</taxon>
        <taxon>Actinomycetota</taxon>
        <taxon>Actinomycetes</taxon>
        <taxon>Propionibacteriales</taxon>
        <taxon>Nocardioidaceae</taxon>
        <taxon>Tenggerimyces</taxon>
    </lineage>
</organism>
<keyword evidence="3" id="KW-0804">Transcription</keyword>
<evidence type="ECO:0000256" key="4">
    <source>
        <dbReference type="SAM" id="MobiDB-lite"/>
    </source>
</evidence>
<evidence type="ECO:0000256" key="1">
    <source>
        <dbReference type="ARBA" id="ARBA00023015"/>
    </source>
</evidence>
<dbReference type="InterPro" id="IPR001387">
    <property type="entry name" value="Cro/C1-type_HTH"/>
</dbReference>
<feature type="domain" description="HTH cro/C1-type" evidence="6">
    <location>
        <begin position="1"/>
        <end position="40"/>
    </location>
</feature>
<dbReference type="GO" id="GO:0003677">
    <property type="term" value="F:DNA binding"/>
    <property type="evidence" value="ECO:0007669"/>
    <property type="project" value="UniProtKB-KW"/>
</dbReference>
<keyword evidence="8" id="KW-1185">Reference proteome</keyword>
<evidence type="ECO:0000259" key="6">
    <source>
        <dbReference type="PROSITE" id="PS50943"/>
    </source>
</evidence>
<dbReference type="RefSeq" id="WP_205117907.1">
    <property type="nucleotide sequence ID" value="NZ_JAFBCM010000001.1"/>
</dbReference>
<dbReference type="CDD" id="cd06267">
    <property type="entry name" value="PBP1_LacI_sugar_binding-like"/>
    <property type="match status" value="1"/>
</dbReference>
<evidence type="ECO:0000256" key="3">
    <source>
        <dbReference type="ARBA" id="ARBA00023163"/>
    </source>
</evidence>
<sequence>MAERAGVSMQTVSNYLNNRHRPRKDTRESIERAIYDLKYRPNASARSLRSQRAHSIVLALEDPSHLGLHDPLHLEFLHGATGAARASGYTAVVDVTAPGEAASSALRLVREGRVDGAILSVGELDAGHRRDIAAITRLSAPVVLLQQDPVLPRVQTVSANDQRGAFEAVRQLVALGHRRFVWLGADPEWPGPRHRREGVRLACSSAEVSLVEWEASAYTVADARLAVAGLLSEAAAPTAVIAANDLIALGVVQQAEADGLRVPSDVSVVGFNDFDFASWVRPSITTVRLPGARMAARAFDLVKESLDDPSRPAEAVSFEVELVLRDTTAGVRS</sequence>
<protein>
    <submittedName>
        <fullName evidence="7">LacI family DNA-binding transcriptional regulator</fullName>
    </submittedName>
</protein>